<dbReference type="OrthoDB" id="9788332at2"/>
<organism evidence="2 3">
    <name type="scientific">Marinirhabdus gelatinilytica</name>
    <dbReference type="NCBI Taxonomy" id="1703343"/>
    <lineage>
        <taxon>Bacteria</taxon>
        <taxon>Pseudomonadati</taxon>
        <taxon>Bacteroidota</taxon>
        <taxon>Flavobacteriia</taxon>
        <taxon>Flavobacteriales</taxon>
        <taxon>Flavobacteriaceae</taxon>
    </lineage>
</organism>
<dbReference type="InterPro" id="IPR018673">
    <property type="entry name" value="DUF2141"/>
</dbReference>
<reference evidence="2 3" key="1">
    <citation type="submission" date="2018-07" db="EMBL/GenBank/DDBJ databases">
        <title>Genomic Encyclopedia of Type Strains, Phase IV (KMG-IV): sequencing the most valuable type-strain genomes for metagenomic binning, comparative biology and taxonomic classification.</title>
        <authorList>
            <person name="Goeker M."/>
        </authorList>
    </citation>
    <scope>NUCLEOTIDE SEQUENCE [LARGE SCALE GENOMIC DNA]</scope>
    <source>
        <strain evidence="2 3">DSM 101478</strain>
    </source>
</reference>
<gene>
    <name evidence="2" type="ORF">C8D94_102257</name>
</gene>
<dbReference type="EMBL" id="QRAO01000002">
    <property type="protein sequence ID" value="RDK87077.1"/>
    <property type="molecule type" value="Genomic_DNA"/>
</dbReference>
<accession>A0A370QFD2</accession>
<dbReference type="RefSeq" id="WP_115123599.1">
    <property type="nucleotide sequence ID" value="NZ_QRAO01000002.1"/>
</dbReference>
<dbReference type="AlphaFoldDB" id="A0A370QFD2"/>
<dbReference type="Proteomes" id="UP000255317">
    <property type="component" value="Unassembled WGS sequence"/>
</dbReference>
<feature type="chain" id="PRO_5016927639" evidence="1">
    <location>
        <begin position="20"/>
        <end position="141"/>
    </location>
</feature>
<sequence length="141" mass="15331">MKTIITTIVLALTLTFMNAQDTVKTEGTTITLTVPVKTEKGEILAGLYNEATFMKAAPLQSASSSIKNGKATLTFKNVMPGEYGISLFHDTNGNHQMDFEPSGMPKENYGVSNNVMSFGPPQWSDAKFTVGEEAVEMEIIM</sequence>
<evidence type="ECO:0000313" key="2">
    <source>
        <dbReference type="EMBL" id="RDK87077.1"/>
    </source>
</evidence>
<comment type="caution">
    <text evidence="2">The sequence shown here is derived from an EMBL/GenBank/DDBJ whole genome shotgun (WGS) entry which is preliminary data.</text>
</comment>
<proteinExistence type="predicted"/>
<evidence type="ECO:0000256" key="1">
    <source>
        <dbReference type="SAM" id="SignalP"/>
    </source>
</evidence>
<evidence type="ECO:0000313" key="3">
    <source>
        <dbReference type="Proteomes" id="UP000255317"/>
    </source>
</evidence>
<protein>
    <submittedName>
        <fullName evidence="2">Uncharacterized protein (DUF2141 family)</fullName>
    </submittedName>
</protein>
<dbReference type="Pfam" id="PF09912">
    <property type="entry name" value="DUF2141"/>
    <property type="match status" value="1"/>
</dbReference>
<keyword evidence="3" id="KW-1185">Reference proteome</keyword>
<feature type="signal peptide" evidence="1">
    <location>
        <begin position="1"/>
        <end position="19"/>
    </location>
</feature>
<name>A0A370QFD2_9FLAO</name>
<keyword evidence="1" id="KW-0732">Signal</keyword>